<proteinExistence type="predicted"/>
<organism evidence="5 6">
    <name type="scientific">Candidatus Blautia gallistercoris</name>
    <dbReference type="NCBI Taxonomy" id="2838490"/>
    <lineage>
        <taxon>Bacteria</taxon>
        <taxon>Bacillati</taxon>
        <taxon>Bacillota</taxon>
        <taxon>Clostridia</taxon>
        <taxon>Lachnospirales</taxon>
        <taxon>Lachnospiraceae</taxon>
        <taxon>Blautia</taxon>
    </lineage>
</organism>
<evidence type="ECO:0000313" key="6">
    <source>
        <dbReference type="Proteomes" id="UP000886817"/>
    </source>
</evidence>
<name>A0A9D1WGE7_9FIRM</name>
<dbReference type="InterPro" id="IPR036390">
    <property type="entry name" value="WH_DNA-bd_sf"/>
</dbReference>
<accession>A0A9D1WGE7</accession>
<keyword evidence="3" id="KW-0804">Transcription</keyword>
<evidence type="ECO:0000256" key="2">
    <source>
        <dbReference type="ARBA" id="ARBA00023125"/>
    </source>
</evidence>
<evidence type="ECO:0000256" key="1">
    <source>
        <dbReference type="ARBA" id="ARBA00023015"/>
    </source>
</evidence>
<reference evidence="5" key="2">
    <citation type="submission" date="2021-04" db="EMBL/GenBank/DDBJ databases">
        <authorList>
            <person name="Gilroy R."/>
        </authorList>
    </citation>
    <scope>NUCLEOTIDE SEQUENCE</scope>
    <source>
        <strain evidence="5">ChiSjej1B19-8411</strain>
    </source>
</reference>
<evidence type="ECO:0000313" key="5">
    <source>
        <dbReference type="EMBL" id="HIX58590.1"/>
    </source>
</evidence>
<dbReference type="Proteomes" id="UP000886817">
    <property type="component" value="Unassembled WGS sequence"/>
</dbReference>
<dbReference type="AlphaFoldDB" id="A0A9D1WGE7"/>
<dbReference type="SMART" id="SM00345">
    <property type="entry name" value="HTH_GNTR"/>
    <property type="match status" value="1"/>
</dbReference>
<dbReference type="GO" id="GO:0003677">
    <property type="term" value="F:DNA binding"/>
    <property type="evidence" value="ECO:0007669"/>
    <property type="project" value="UniProtKB-KW"/>
</dbReference>
<dbReference type="SUPFAM" id="SSF46785">
    <property type="entry name" value="Winged helix' DNA-binding domain"/>
    <property type="match status" value="1"/>
</dbReference>
<sequence length="123" mass="14250">MIILDYQDRRPIYEQIVEKFQILIVQGVLEADSQMPSVRKLAMELSINPNTIQRAYTELEKQGFIYPVKGKGNFVSPNPEIVEKKRQVYLEGLRKVIAQGRNLGIPKDVLLEQARKFYEEGQL</sequence>
<evidence type="ECO:0000256" key="3">
    <source>
        <dbReference type="ARBA" id="ARBA00023163"/>
    </source>
</evidence>
<keyword evidence="2" id="KW-0238">DNA-binding</keyword>
<dbReference type="PANTHER" id="PTHR38445:SF9">
    <property type="entry name" value="HTH-TYPE TRANSCRIPTIONAL REPRESSOR YTRA"/>
    <property type="match status" value="1"/>
</dbReference>
<dbReference type="GO" id="GO:0003700">
    <property type="term" value="F:DNA-binding transcription factor activity"/>
    <property type="evidence" value="ECO:0007669"/>
    <property type="project" value="InterPro"/>
</dbReference>
<dbReference type="Pfam" id="PF00392">
    <property type="entry name" value="GntR"/>
    <property type="match status" value="1"/>
</dbReference>
<dbReference type="EMBL" id="DXEX01000064">
    <property type="protein sequence ID" value="HIX58590.1"/>
    <property type="molecule type" value="Genomic_DNA"/>
</dbReference>
<dbReference type="InterPro" id="IPR036388">
    <property type="entry name" value="WH-like_DNA-bd_sf"/>
</dbReference>
<dbReference type="Gene3D" id="1.10.10.10">
    <property type="entry name" value="Winged helix-like DNA-binding domain superfamily/Winged helix DNA-binding domain"/>
    <property type="match status" value="1"/>
</dbReference>
<evidence type="ECO:0000259" key="4">
    <source>
        <dbReference type="PROSITE" id="PS50949"/>
    </source>
</evidence>
<dbReference type="PROSITE" id="PS50949">
    <property type="entry name" value="HTH_GNTR"/>
    <property type="match status" value="1"/>
</dbReference>
<reference evidence="5" key="1">
    <citation type="journal article" date="2021" name="PeerJ">
        <title>Extensive microbial diversity within the chicken gut microbiome revealed by metagenomics and culture.</title>
        <authorList>
            <person name="Gilroy R."/>
            <person name="Ravi A."/>
            <person name="Getino M."/>
            <person name="Pursley I."/>
            <person name="Horton D.L."/>
            <person name="Alikhan N.F."/>
            <person name="Baker D."/>
            <person name="Gharbi K."/>
            <person name="Hall N."/>
            <person name="Watson M."/>
            <person name="Adriaenssens E.M."/>
            <person name="Foster-Nyarko E."/>
            <person name="Jarju S."/>
            <person name="Secka A."/>
            <person name="Antonio M."/>
            <person name="Oren A."/>
            <person name="Chaudhuri R.R."/>
            <person name="La Ragione R."/>
            <person name="Hildebrand F."/>
            <person name="Pallen M.J."/>
        </authorList>
    </citation>
    <scope>NUCLEOTIDE SEQUENCE</scope>
    <source>
        <strain evidence="5">ChiSjej1B19-8411</strain>
    </source>
</reference>
<dbReference type="InterPro" id="IPR000524">
    <property type="entry name" value="Tscrpt_reg_HTH_GntR"/>
</dbReference>
<comment type="caution">
    <text evidence="5">The sequence shown here is derived from an EMBL/GenBank/DDBJ whole genome shotgun (WGS) entry which is preliminary data.</text>
</comment>
<gene>
    <name evidence="5" type="ORF">IAA45_02610</name>
</gene>
<keyword evidence="1" id="KW-0805">Transcription regulation</keyword>
<dbReference type="CDD" id="cd07377">
    <property type="entry name" value="WHTH_GntR"/>
    <property type="match status" value="1"/>
</dbReference>
<dbReference type="PANTHER" id="PTHR38445">
    <property type="entry name" value="HTH-TYPE TRANSCRIPTIONAL REPRESSOR YTRA"/>
    <property type="match status" value="1"/>
</dbReference>
<protein>
    <submittedName>
        <fullName evidence="5">GntR family transcriptional regulator</fullName>
    </submittedName>
</protein>
<feature type="domain" description="HTH gntR-type" evidence="4">
    <location>
        <begin position="10"/>
        <end position="78"/>
    </location>
</feature>